<sequence>MTSRWIQRIQLAFLALAGALVLTACASPQPKDYAQEKPVLDLKEYFNGTIDAWGVFQDRSGKVVKRFTVVMKCTWDGDTGILDEDFVYSDGTTQKRVWTLKKNGNSYTGTAGDVLGQANGETSGNAFQWKYTMLLPVDGTTYEVQFDDWMYLMDDKVMLNRATMSKFGIELGEVLLSFRKRD</sequence>
<dbReference type="PROSITE" id="PS51257">
    <property type="entry name" value="PROKAR_LIPOPROTEIN"/>
    <property type="match status" value="1"/>
</dbReference>
<reference evidence="2 3" key="1">
    <citation type="submission" date="2023-10" db="EMBL/GenBank/DDBJ databases">
        <title>Complete Genome Sequence of Limnobacter thiooxidans CS-K2T, Isolated from freshwater lake sediments in Bavaria, Germany.</title>
        <authorList>
            <person name="Naruki M."/>
            <person name="Watanabe A."/>
            <person name="Warashina T."/>
            <person name="Morita T."/>
            <person name="Arakawa K."/>
        </authorList>
    </citation>
    <scope>NUCLEOTIDE SEQUENCE [LARGE SCALE GENOMIC DNA]</scope>
    <source>
        <strain evidence="2 3">CS-K2</strain>
    </source>
</reference>
<dbReference type="KEGG" id="lto:RGQ30_24230"/>
<evidence type="ECO:0000313" key="3">
    <source>
        <dbReference type="Proteomes" id="UP001329151"/>
    </source>
</evidence>
<organism evidence="2 3">
    <name type="scientific">Limnobacter thiooxidans</name>
    <dbReference type="NCBI Taxonomy" id="131080"/>
    <lineage>
        <taxon>Bacteria</taxon>
        <taxon>Pseudomonadati</taxon>
        <taxon>Pseudomonadota</taxon>
        <taxon>Betaproteobacteria</taxon>
        <taxon>Burkholderiales</taxon>
        <taxon>Burkholderiaceae</taxon>
        <taxon>Limnobacter</taxon>
    </lineage>
</organism>
<dbReference type="Proteomes" id="UP001329151">
    <property type="component" value="Chromosome"/>
</dbReference>
<accession>A0AA86MJ11</accession>
<dbReference type="InterPro" id="IPR024409">
    <property type="entry name" value="DUF3833"/>
</dbReference>
<keyword evidence="1" id="KW-0732">Signal</keyword>
<gene>
    <name evidence="2" type="ORF">RGQ30_24230</name>
</gene>
<evidence type="ECO:0000256" key="1">
    <source>
        <dbReference type="SAM" id="SignalP"/>
    </source>
</evidence>
<protein>
    <submittedName>
        <fullName evidence="2">DUF3833 domain-containing protein</fullName>
    </submittedName>
</protein>
<feature type="chain" id="PRO_5041699635" evidence="1">
    <location>
        <begin position="27"/>
        <end position="182"/>
    </location>
</feature>
<dbReference type="RefSeq" id="WP_420915177.1">
    <property type="nucleotide sequence ID" value="NZ_AP028947.1"/>
</dbReference>
<proteinExistence type="predicted"/>
<dbReference type="EMBL" id="AP028947">
    <property type="protein sequence ID" value="BET26922.1"/>
    <property type="molecule type" value="Genomic_DNA"/>
</dbReference>
<name>A0AA86MJ11_9BURK</name>
<keyword evidence="3" id="KW-1185">Reference proteome</keyword>
<evidence type="ECO:0000313" key="2">
    <source>
        <dbReference type="EMBL" id="BET26922.1"/>
    </source>
</evidence>
<dbReference type="Pfam" id="PF12915">
    <property type="entry name" value="DUF3833"/>
    <property type="match status" value="1"/>
</dbReference>
<dbReference type="AlphaFoldDB" id="A0AA86MJ11"/>
<feature type="signal peptide" evidence="1">
    <location>
        <begin position="1"/>
        <end position="26"/>
    </location>
</feature>